<gene>
    <name evidence="6" type="ORF">WKW79_23035</name>
</gene>
<dbReference type="Pfam" id="PF00126">
    <property type="entry name" value="HTH_1"/>
    <property type="match status" value="1"/>
</dbReference>
<comment type="similarity">
    <text evidence="1">Belongs to the LysR transcriptional regulatory family.</text>
</comment>
<dbReference type="Gene3D" id="1.10.10.10">
    <property type="entry name" value="Winged helix-like DNA-binding domain superfamily/Winged helix DNA-binding domain"/>
    <property type="match status" value="1"/>
</dbReference>
<keyword evidence="2" id="KW-0805">Transcription regulation</keyword>
<proteinExistence type="inferred from homology"/>
<dbReference type="Gene3D" id="3.40.190.10">
    <property type="entry name" value="Periplasmic binding protein-like II"/>
    <property type="match status" value="2"/>
</dbReference>
<evidence type="ECO:0000256" key="1">
    <source>
        <dbReference type="ARBA" id="ARBA00009437"/>
    </source>
</evidence>
<evidence type="ECO:0000313" key="6">
    <source>
        <dbReference type="EMBL" id="MEJ8857464.1"/>
    </source>
</evidence>
<dbReference type="EMBL" id="JBBKZS010000011">
    <property type="protein sequence ID" value="MEJ8857464.1"/>
    <property type="molecule type" value="Genomic_DNA"/>
</dbReference>
<dbReference type="PROSITE" id="PS50931">
    <property type="entry name" value="HTH_LYSR"/>
    <property type="match status" value="1"/>
</dbReference>
<dbReference type="Pfam" id="PF03466">
    <property type="entry name" value="LysR_substrate"/>
    <property type="match status" value="1"/>
</dbReference>
<organism evidence="6 7">
    <name type="scientific">Variovorax robiniae</name>
    <dbReference type="NCBI Taxonomy" id="1836199"/>
    <lineage>
        <taxon>Bacteria</taxon>
        <taxon>Pseudomonadati</taxon>
        <taxon>Pseudomonadota</taxon>
        <taxon>Betaproteobacteria</taxon>
        <taxon>Burkholderiales</taxon>
        <taxon>Comamonadaceae</taxon>
        <taxon>Variovorax</taxon>
    </lineage>
</organism>
<dbReference type="SUPFAM" id="SSF53850">
    <property type="entry name" value="Periplasmic binding protein-like II"/>
    <property type="match status" value="1"/>
</dbReference>
<protein>
    <submittedName>
        <fullName evidence="6">LysR substrate-binding domain-containing protein</fullName>
    </submittedName>
</protein>
<dbReference type="SUPFAM" id="SSF46785">
    <property type="entry name" value="Winged helix' DNA-binding domain"/>
    <property type="match status" value="1"/>
</dbReference>
<dbReference type="InterPro" id="IPR000847">
    <property type="entry name" value="LysR_HTH_N"/>
</dbReference>
<keyword evidence="7" id="KW-1185">Reference proteome</keyword>
<accession>A0ABU8XEJ8</accession>
<keyword evidence="3" id="KW-0238">DNA-binding</keyword>
<sequence length="344" mass="37495">MKVAEVHGAVHRQRRAAGSSLGSATDNVHLIVPTSGIHMLNLRSVDLNLLPVFEVVYEECSLTSAAQRLAMSQPAVSNAVARLRVLLNDELFIRHGRGVHRTAAADAVYAKLHGALGTLRESVSDARGFDAKSSTRSFHISVSHPLGPLLAVRLRERLATAAPGIHVSFSTRSRPVDLEHSLRSGGFDAAVDWLVPASSHFHELALFEDALVAVARRDHPAALKVRHEKDLQSLEFVGLRPRIDGDSPVPGLQEWLRLKLNFAIEVSEIMEVLLLASQSGLVGLVPRSMLKLARGAFQLRVLPEVVATRTFPIKLVWPASKGSDPGQVFVRKQIEIVSRALTGR</sequence>
<feature type="domain" description="HTH lysR-type" evidence="5">
    <location>
        <begin position="45"/>
        <end position="102"/>
    </location>
</feature>
<dbReference type="PANTHER" id="PTHR30118">
    <property type="entry name" value="HTH-TYPE TRANSCRIPTIONAL REGULATOR LEUO-RELATED"/>
    <property type="match status" value="1"/>
</dbReference>
<comment type="caution">
    <text evidence="6">The sequence shown here is derived from an EMBL/GenBank/DDBJ whole genome shotgun (WGS) entry which is preliminary data.</text>
</comment>
<evidence type="ECO:0000256" key="3">
    <source>
        <dbReference type="ARBA" id="ARBA00023125"/>
    </source>
</evidence>
<reference evidence="6 7" key="1">
    <citation type="submission" date="2024-03" db="EMBL/GenBank/DDBJ databases">
        <title>Novel species of the genus Variovorax.</title>
        <authorList>
            <person name="Liu Q."/>
            <person name="Xin Y.-H."/>
        </authorList>
    </citation>
    <scope>NUCLEOTIDE SEQUENCE [LARGE SCALE GENOMIC DNA]</scope>
    <source>
        <strain evidence="6 7">KACC 18901</strain>
    </source>
</reference>
<dbReference type="Proteomes" id="UP001367030">
    <property type="component" value="Unassembled WGS sequence"/>
</dbReference>
<dbReference type="PANTHER" id="PTHR30118:SF6">
    <property type="entry name" value="HTH-TYPE TRANSCRIPTIONAL REGULATOR LEUO"/>
    <property type="match status" value="1"/>
</dbReference>
<dbReference type="InterPro" id="IPR050389">
    <property type="entry name" value="LysR-type_TF"/>
</dbReference>
<evidence type="ECO:0000259" key="5">
    <source>
        <dbReference type="PROSITE" id="PS50931"/>
    </source>
</evidence>
<evidence type="ECO:0000256" key="4">
    <source>
        <dbReference type="ARBA" id="ARBA00023163"/>
    </source>
</evidence>
<dbReference type="InterPro" id="IPR036388">
    <property type="entry name" value="WH-like_DNA-bd_sf"/>
</dbReference>
<dbReference type="PRINTS" id="PR00039">
    <property type="entry name" value="HTHLYSR"/>
</dbReference>
<name>A0ABU8XEJ8_9BURK</name>
<evidence type="ECO:0000256" key="2">
    <source>
        <dbReference type="ARBA" id="ARBA00023015"/>
    </source>
</evidence>
<evidence type="ECO:0000313" key="7">
    <source>
        <dbReference type="Proteomes" id="UP001367030"/>
    </source>
</evidence>
<dbReference type="InterPro" id="IPR036390">
    <property type="entry name" value="WH_DNA-bd_sf"/>
</dbReference>
<dbReference type="RefSeq" id="WP_340337536.1">
    <property type="nucleotide sequence ID" value="NZ_JBBKZS010000011.1"/>
</dbReference>
<dbReference type="InterPro" id="IPR005119">
    <property type="entry name" value="LysR_subst-bd"/>
</dbReference>
<keyword evidence="4" id="KW-0804">Transcription</keyword>